<organism evidence="1 2">
    <name type="scientific">Nocardioides vastitatis</name>
    <dbReference type="NCBI Taxonomy" id="2568655"/>
    <lineage>
        <taxon>Bacteria</taxon>
        <taxon>Bacillati</taxon>
        <taxon>Actinomycetota</taxon>
        <taxon>Actinomycetes</taxon>
        <taxon>Propionibacteriales</taxon>
        <taxon>Nocardioidaceae</taxon>
        <taxon>Nocardioides</taxon>
    </lineage>
</organism>
<comment type="caution">
    <text evidence="1">The sequence shown here is derived from an EMBL/GenBank/DDBJ whole genome shotgun (WGS) entry which is preliminary data.</text>
</comment>
<sequence>MEQIEVALSAFTHRSRSLTVSHVDQALSRGLEPAEHLIVHDPVTNEHFTAVVADIHFELADTSYRLELGTRITATEAAEWLAPSVAGDDRLTTRDLIDLLAELRRSEREVSEALAEIRAR</sequence>
<reference evidence="2" key="1">
    <citation type="journal article" date="2019" name="Int. J. Syst. Evol. Microbiol.">
        <title>The Global Catalogue of Microorganisms (GCM) 10K type strain sequencing project: providing services to taxonomists for standard genome sequencing and annotation.</title>
        <authorList>
            <consortium name="The Broad Institute Genomics Platform"/>
            <consortium name="The Broad Institute Genome Sequencing Center for Infectious Disease"/>
            <person name="Wu L."/>
            <person name="Ma J."/>
        </authorList>
    </citation>
    <scope>NUCLEOTIDE SEQUENCE [LARGE SCALE GENOMIC DNA]</scope>
    <source>
        <strain evidence="2">YIM 94188</strain>
    </source>
</reference>
<name>A0ABW0ZE74_9ACTN</name>
<keyword evidence="2" id="KW-1185">Reference proteome</keyword>
<dbReference type="RefSeq" id="WP_136436914.1">
    <property type="nucleotide sequence ID" value="NZ_JBHSNS010000002.1"/>
</dbReference>
<evidence type="ECO:0000313" key="1">
    <source>
        <dbReference type="EMBL" id="MFC5728533.1"/>
    </source>
</evidence>
<accession>A0ABW0ZE74</accession>
<dbReference type="Proteomes" id="UP001596072">
    <property type="component" value="Unassembled WGS sequence"/>
</dbReference>
<gene>
    <name evidence="1" type="ORF">ACFPQB_06355</name>
</gene>
<proteinExistence type="predicted"/>
<protein>
    <submittedName>
        <fullName evidence="1">Uncharacterized protein</fullName>
    </submittedName>
</protein>
<dbReference type="EMBL" id="JBHSNS010000002">
    <property type="protein sequence ID" value="MFC5728533.1"/>
    <property type="molecule type" value="Genomic_DNA"/>
</dbReference>
<evidence type="ECO:0000313" key="2">
    <source>
        <dbReference type="Proteomes" id="UP001596072"/>
    </source>
</evidence>